<dbReference type="InterPro" id="IPR036365">
    <property type="entry name" value="PGBD-like_sf"/>
</dbReference>
<evidence type="ECO:0000256" key="1">
    <source>
        <dbReference type="ARBA" id="ARBA00004196"/>
    </source>
</evidence>
<gene>
    <name evidence="4" type="ORF">FKR81_39810</name>
</gene>
<protein>
    <submittedName>
        <fullName evidence="4">Efflux RND transporter periplasmic adaptor subunit</fullName>
    </submittedName>
</protein>
<dbReference type="EMBL" id="VOBR01000043">
    <property type="protein sequence ID" value="TWP45222.1"/>
    <property type="molecule type" value="Genomic_DNA"/>
</dbReference>
<feature type="region of interest" description="Disordered" evidence="3">
    <location>
        <begin position="220"/>
        <end position="244"/>
    </location>
</feature>
<evidence type="ECO:0000313" key="4">
    <source>
        <dbReference type="EMBL" id="TWP45222.1"/>
    </source>
</evidence>
<evidence type="ECO:0000256" key="3">
    <source>
        <dbReference type="SAM" id="MobiDB-lite"/>
    </source>
</evidence>
<dbReference type="Proteomes" id="UP000316639">
    <property type="component" value="Unassembled WGS sequence"/>
</dbReference>
<organism evidence="4 5">
    <name type="scientific">Lentzea tibetensis</name>
    <dbReference type="NCBI Taxonomy" id="2591470"/>
    <lineage>
        <taxon>Bacteria</taxon>
        <taxon>Bacillati</taxon>
        <taxon>Actinomycetota</taxon>
        <taxon>Actinomycetes</taxon>
        <taxon>Pseudonocardiales</taxon>
        <taxon>Pseudonocardiaceae</taxon>
        <taxon>Lentzea</taxon>
    </lineage>
</organism>
<dbReference type="AlphaFoldDB" id="A0A563EGN5"/>
<proteinExistence type="predicted"/>
<dbReference type="RefSeq" id="WP_146360215.1">
    <property type="nucleotide sequence ID" value="NZ_VOBR01000043.1"/>
</dbReference>
<keyword evidence="5" id="KW-1185">Reference proteome</keyword>
<dbReference type="Gene3D" id="2.40.420.20">
    <property type="match status" value="1"/>
</dbReference>
<dbReference type="InterPro" id="IPR050465">
    <property type="entry name" value="UPF0194_transport"/>
</dbReference>
<name>A0A563EGN5_9PSEU</name>
<accession>A0A563EGN5</accession>
<comment type="caution">
    <text evidence="4">The sequence shown here is derived from an EMBL/GenBank/DDBJ whole genome shotgun (WGS) entry which is preliminary data.</text>
</comment>
<comment type="subcellular location">
    <subcellularLocation>
        <location evidence="1">Cell envelope</location>
    </subcellularLocation>
</comment>
<dbReference type="PANTHER" id="PTHR32347">
    <property type="entry name" value="EFFLUX SYSTEM COMPONENT YKNX-RELATED"/>
    <property type="match status" value="1"/>
</dbReference>
<sequence length="333" mass="34059">MKKWVITGVAVVALLGGIGFAWSNRPRAAPAATGPQQATTVEVTKTDLMNTAQFQGSLGYGPATTLTGRKPGTVTWLPAAGAVIEPGQPLYKVDDRPVLLFAGETPLFRKLETPGTRGPDAEVVNANLGLNGDEYGSVTAAALKRWQKTNKLPETGHIEPGDVVVLPGKVRVESAKISLGGKAEGELMSLTGADRAVTVDVPADQTDALKQGTEVSVELPDGKQAKGTVTSVGTSASSAEGNKNDKPKVVATVALADAGGLMSGPVKVKVASETKTGVLAVPVGALVALKEGGYALQREEGGFLAVTTGLFSNGMVEVTGDGLTEGMEVVTTS</sequence>
<reference evidence="4 5" key="1">
    <citation type="submission" date="2019-07" db="EMBL/GenBank/DDBJ databases">
        <title>Lentzea xizangensis sp. nov., isolated from Qinghai-Tibetan Plateau Soils.</title>
        <authorList>
            <person name="Huang J."/>
        </authorList>
    </citation>
    <scope>NUCLEOTIDE SEQUENCE [LARGE SCALE GENOMIC DNA]</scope>
    <source>
        <strain evidence="4 5">FXJ1.1311</strain>
    </source>
</reference>
<dbReference type="PANTHER" id="PTHR32347:SF29">
    <property type="entry name" value="UPF0194 MEMBRANE PROTEIN YBHG"/>
    <property type="match status" value="1"/>
</dbReference>
<dbReference type="GO" id="GO:0030313">
    <property type="term" value="C:cell envelope"/>
    <property type="evidence" value="ECO:0007669"/>
    <property type="project" value="UniProtKB-SubCell"/>
</dbReference>
<evidence type="ECO:0000313" key="5">
    <source>
        <dbReference type="Proteomes" id="UP000316639"/>
    </source>
</evidence>
<feature type="compositionally biased region" description="Low complexity" evidence="3">
    <location>
        <begin position="227"/>
        <end position="239"/>
    </location>
</feature>
<dbReference type="OrthoDB" id="3268648at2"/>
<dbReference type="SUPFAM" id="SSF47090">
    <property type="entry name" value="PGBD-like"/>
    <property type="match status" value="1"/>
</dbReference>
<keyword evidence="2" id="KW-0175">Coiled coil</keyword>
<evidence type="ECO:0000256" key="2">
    <source>
        <dbReference type="ARBA" id="ARBA00023054"/>
    </source>
</evidence>